<sequence length="79" mass="8750">MAAHRSKRPSFSVYPYFFAAVLPLPSSSSSLSLINSSEKPPSHLHGFPQLSFFSSLIPLFIFSSLCPLNSWGTFNFPIL</sequence>
<protein>
    <submittedName>
        <fullName evidence="2">Uncharacterized protein</fullName>
    </submittedName>
</protein>
<gene>
    <name evidence="2" type="ORF">CITCOLO1_LOCUS191</name>
</gene>
<evidence type="ECO:0000313" key="2">
    <source>
        <dbReference type="EMBL" id="CAK9308677.1"/>
    </source>
</evidence>
<dbReference type="EMBL" id="OZ021735">
    <property type="protein sequence ID" value="CAK9308677.1"/>
    <property type="molecule type" value="Genomic_DNA"/>
</dbReference>
<name>A0ABP0XQ35_9ROSI</name>
<dbReference type="Proteomes" id="UP001642487">
    <property type="component" value="Chromosome 1"/>
</dbReference>
<keyword evidence="1" id="KW-0472">Membrane</keyword>
<proteinExistence type="predicted"/>
<reference evidence="2 3" key="1">
    <citation type="submission" date="2024-03" db="EMBL/GenBank/DDBJ databases">
        <authorList>
            <person name="Gkanogiannis A."/>
            <person name="Becerra Lopez-Lavalle L."/>
        </authorList>
    </citation>
    <scope>NUCLEOTIDE SEQUENCE [LARGE SCALE GENOMIC DNA]</scope>
</reference>
<feature type="transmembrane region" description="Helical" evidence="1">
    <location>
        <begin position="46"/>
        <end position="68"/>
    </location>
</feature>
<evidence type="ECO:0000313" key="3">
    <source>
        <dbReference type="Proteomes" id="UP001642487"/>
    </source>
</evidence>
<accession>A0ABP0XQ35</accession>
<evidence type="ECO:0000256" key="1">
    <source>
        <dbReference type="SAM" id="Phobius"/>
    </source>
</evidence>
<keyword evidence="1" id="KW-0812">Transmembrane</keyword>
<keyword evidence="1" id="KW-1133">Transmembrane helix</keyword>
<organism evidence="2 3">
    <name type="scientific">Citrullus colocynthis</name>
    <name type="common">colocynth</name>
    <dbReference type="NCBI Taxonomy" id="252529"/>
    <lineage>
        <taxon>Eukaryota</taxon>
        <taxon>Viridiplantae</taxon>
        <taxon>Streptophyta</taxon>
        <taxon>Embryophyta</taxon>
        <taxon>Tracheophyta</taxon>
        <taxon>Spermatophyta</taxon>
        <taxon>Magnoliopsida</taxon>
        <taxon>eudicotyledons</taxon>
        <taxon>Gunneridae</taxon>
        <taxon>Pentapetalae</taxon>
        <taxon>rosids</taxon>
        <taxon>fabids</taxon>
        <taxon>Cucurbitales</taxon>
        <taxon>Cucurbitaceae</taxon>
        <taxon>Benincaseae</taxon>
        <taxon>Citrullus</taxon>
    </lineage>
</organism>
<keyword evidence="3" id="KW-1185">Reference proteome</keyword>